<sequence length="299" mass="33365">MALTAALSLLTLLALPVVAQDVTYFEIGGNLDLNPAFSGEITSITWKYKGNIVAEYIKDSVPLEYLGDLKGRTNVNLTTGVLTISNMSQSDGGLFTVEINNRVLPVSYNAVGVRKLDDYPVEVIMRPLTCHRSSTECTLTCWVDLNEAEPVQYFWKKGEAGEWEEGEKVITISQETWSFQTITCKVKNPFSEKDSDPAVNPFYRKSSSFLRLLVNSFSNDYLSSATTASLFCLHMIFMMLILSMILVALCGTLRFFLMKSAVQIKLIIITVAKIVKEINLTCNLAKSKAYTNNFYFGLT</sequence>
<dbReference type="GO" id="GO:0016020">
    <property type="term" value="C:membrane"/>
    <property type="evidence" value="ECO:0007669"/>
    <property type="project" value="UniProtKB-SubCell"/>
</dbReference>
<dbReference type="SUPFAM" id="SSF48726">
    <property type="entry name" value="Immunoglobulin"/>
    <property type="match status" value="1"/>
</dbReference>
<evidence type="ECO:0000256" key="5">
    <source>
        <dbReference type="SAM" id="Phobius"/>
    </source>
</evidence>
<name>A0A3B3TJ96_9TELE</name>
<organism evidence="8 9">
    <name type="scientific">Poecilia latipinna</name>
    <name type="common">sailfin molly</name>
    <dbReference type="NCBI Taxonomy" id="48699"/>
    <lineage>
        <taxon>Eukaryota</taxon>
        <taxon>Metazoa</taxon>
        <taxon>Chordata</taxon>
        <taxon>Craniata</taxon>
        <taxon>Vertebrata</taxon>
        <taxon>Euteleostomi</taxon>
        <taxon>Actinopterygii</taxon>
        <taxon>Neopterygii</taxon>
        <taxon>Teleostei</taxon>
        <taxon>Neoteleostei</taxon>
        <taxon>Acanthomorphata</taxon>
        <taxon>Ovalentaria</taxon>
        <taxon>Atherinomorphae</taxon>
        <taxon>Cyprinodontiformes</taxon>
        <taxon>Poeciliidae</taxon>
        <taxon>Poeciliinae</taxon>
        <taxon>Poecilia</taxon>
    </lineage>
</organism>
<comment type="subcellular location">
    <subcellularLocation>
        <location evidence="1">Membrane</location>
    </subcellularLocation>
</comment>
<keyword evidence="3 5" id="KW-0472">Membrane</keyword>
<dbReference type="GeneTree" id="ENSGT00610000086518"/>
<protein>
    <recommendedName>
        <fullName evidence="7">Ig-like domain-containing protein</fullName>
    </recommendedName>
</protein>
<reference evidence="8" key="2">
    <citation type="submission" date="2025-09" db="UniProtKB">
        <authorList>
            <consortium name="Ensembl"/>
        </authorList>
    </citation>
    <scope>IDENTIFICATION</scope>
</reference>
<feature type="chain" id="PRO_5017298930" description="Ig-like domain-containing protein" evidence="6">
    <location>
        <begin position="20"/>
        <end position="299"/>
    </location>
</feature>
<evidence type="ECO:0000256" key="1">
    <source>
        <dbReference type="ARBA" id="ARBA00004370"/>
    </source>
</evidence>
<keyword evidence="4" id="KW-0325">Glycoprotein</keyword>
<dbReference type="PANTHER" id="PTHR12080">
    <property type="entry name" value="SIGNALING LYMPHOCYTIC ACTIVATION MOLECULE"/>
    <property type="match status" value="1"/>
</dbReference>
<dbReference type="InterPro" id="IPR015631">
    <property type="entry name" value="CD2/SLAM_rcpt"/>
</dbReference>
<dbReference type="PROSITE" id="PS50835">
    <property type="entry name" value="IG_LIKE"/>
    <property type="match status" value="1"/>
</dbReference>
<evidence type="ECO:0000256" key="3">
    <source>
        <dbReference type="ARBA" id="ARBA00023136"/>
    </source>
</evidence>
<evidence type="ECO:0000256" key="2">
    <source>
        <dbReference type="ARBA" id="ARBA00022729"/>
    </source>
</evidence>
<evidence type="ECO:0000313" key="9">
    <source>
        <dbReference type="Proteomes" id="UP000261500"/>
    </source>
</evidence>
<evidence type="ECO:0000313" key="8">
    <source>
        <dbReference type="Ensembl" id="ENSPLAP00000000658.1"/>
    </source>
</evidence>
<accession>A0A3B3TJ96</accession>
<evidence type="ECO:0000256" key="6">
    <source>
        <dbReference type="SAM" id="SignalP"/>
    </source>
</evidence>
<dbReference type="InterPro" id="IPR036179">
    <property type="entry name" value="Ig-like_dom_sf"/>
</dbReference>
<keyword evidence="5" id="KW-0812">Transmembrane</keyword>
<reference evidence="8" key="1">
    <citation type="submission" date="2025-08" db="UniProtKB">
        <authorList>
            <consortium name="Ensembl"/>
        </authorList>
    </citation>
    <scope>IDENTIFICATION</scope>
</reference>
<dbReference type="PANTHER" id="PTHR12080:SF125">
    <property type="entry name" value="CD48 ANTIGEN-LIKE"/>
    <property type="match status" value="1"/>
</dbReference>
<dbReference type="InterPro" id="IPR007110">
    <property type="entry name" value="Ig-like_dom"/>
</dbReference>
<keyword evidence="9" id="KW-1185">Reference proteome</keyword>
<keyword evidence="2 6" id="KW-0732">Signal</keyword>
<keyword evidence="5" id="KW-1133">Transmembrane helix</keyword>
<dbReference type="STRING" id="48699.ENSPLAP00000000658"/>
<dbReference type="Ensembl" id="ENSPLAT00000016064.1">
    <property type="protein sequence ID" value="ENSPLAP00000000658.1"/>
    <property type="gene ID" value="ENSPLAG00000001528.1"/>
</dbReference>
<feature type="domain" description="Ig-like" evidence="7">
    <location>
        <begin position="120"/>
        <end position="200"/>
    </location>
</feature>
<dbReference type="AlphaFoldDB" id="A0A3B3TJ96"/>
<evidence type="ECO:0000256" key="4">
    <source>
        <dbReference type="ARBA" id="ARBA00023180"/>
    </source>
</evidence>
<feature type="signal peptide" evidence="6">
    <location>
        <begin position="1"/>
        <end position="19"/>
    </location>
</feature>
<evidence type="ECO:0000259" key="7">
    <source>
        <dbReference type="PROSITE" id="PS50835"/>
    </source>
</evidence>
<proteinExistence type="predicted"/>
<dbReference type="Gene3D" id="2.60.40.10">
    <property type="entry name" value="Immunoglobulins"/>
    <property type="match status" value="2"/>
</dbReference>
<feature type="transmembrane region" description="Helical" evidence="5">
    <location>
        <begin position="233"/>
        <end position="257"/>
    </location>
</feature>
<dbReference type="Proteomes" id="UP000261500">
    <property type="component" value="Unplaced"/>
</dbReference>
<dbReference type="InterPro" id="IPR013783">
    <property type="entry name" value="Ig-like_fold"/>
</dbReference>